<gene>
    <name evidence="1" type="ORF">V1477_001508</name>
</gene>
<name>A0ABD2D056_VESMC</name>
<keyword evidence="2" id="KW-1185">Reference proteome</keyword>
<organism evidence="1 2">
    <name type="scientific">Vespula maculifrons</name>
    <name type="common">Eastern yellow jacket</name>
    <name type="synonym">Wasp</name>
    <dbReference type="NCBI Taxonomy" id="7453"/>
    <lineage>
        <taxon>Eukaryota</taxon>
        <taxon>Metazoa</taxon>
        <taxon>Ecdysozoa</taxon>
        <taxon>Arthropoda</taxon>
        <taxon>Hexapoda</taxon>
        <taxon>Insecta</taxon>
        <taxon>Pterygota</taxon>
        <taxon>Neoptera</taxon>
        <taxon>Endopterygota</taxon>
        <taxon>Hymenoptera</taxon>
        <taxon>Apocrita</taxon>
        <taxon>Aculeata</taxon>
        <taxon>Vespoidea</taxon>
        <taxon>Vespidae</taxon>
        <taxon>Vespinae</taxon>
        <taxon>Vespula</taxon>
    </lineage>
</organism>
<proteinExistence type="predicted"/>
<reference evidence="1 2" key="1">
    <citation type="journal article" date="2024" name="Ann. Entomol. Soc. Am.">
        <title>Genomic analyses of the southern and eastern yellowjacket wasps (Hymenoptera: Vespidae) reveal evolutionary signatures of social life.</title>
        <authorList>
            <person name="Catto M.A."/>
            <person name="Caine P.B."/>
            <person name="Orr S.E."/>
            <person name="Hunt B.G."/>
            <person name="Goodisman M.A.D."/>
        </authorList>
    </citation>
    <scope>NUCLEOTIDE SEQUENCE [LARGE SCALE GENOMIC DNA]</scope>
    <source>
        <strain evidence="1">232</strain>
        <tissue evidence="1">Head and thorax</tissue>
    </source>
</reference>
<evidence type="ECO:0000313" key="2">
    <source>
        <dbReference type="Proteomes" id="UP001607303"/>
    </source>
</evidence>
<accession>A0ABD2D056</accession>
<dbReference type="Proteomes" id="UP001607303">
    <property type="component" value="Unassembled WGS sequence"/>
</dbReference>
<dbReference type="EMBL" id="JAYRBN010000020">
    <property type="protein sequence ID" value="KAL2750265.1"/>
    <property type="molecule type" value="Genomic_DNA"/>
</dbReference>
<dbReference type="AlphaFoldDB" id="A0ABD2D056"/>
<protein>
    <submittedName>
        <fullName evidence="1">Uncharacterized protein</fullName>
    </submittedName>
</protein>
<comment type="caution">
    <text evidence="1">The sequence shown here is derived from an EMBL/GenBank/DDBJ whole genome shotgun (WGS) entry which is preliminary data.</text>
</comment>
<evidence type="ECO:0000313" key="1">
    <source>
        <dbReference type="EMBL" id="KAL2750265.1"/>
    </source>
</evidence>
<sequence>MDSTKAVFAESSIKVFPFISEFNSNLPRHMKHKFAREAPNSAVYANNVAPLFAHYYTHWTARSEESFKKQSENLTKKRRLSYSS</sequence>